<reference evidence="1" key="1">
    <citation type="submission" date="2023-08" db="EMBL/GenBank/DDBJ databases">
        <authorList>
            <person name="Chen Y."/>
            <person name="Shah S."/>
            <person name="Dougan E. K."/>
            <person name="Thang M."/>
            <person name="Chan C."/>
        </authorList>
    </citation>
    <scope>NUCLEOTIDE SEQUENCE</scope>
</reference>
<comment type="caution">
    <text evidence="1">The sequence shown here is derived from an EMBL/GenBank/DDBJ whole genome shotgun (WGS) entry which is preliminary data.</text>
</comment>
<proteinExistence type="predicted"/>
<accession>A0AA36J722</accession>
<dbReference type="AlphaFoldDB" id="A0AA36J722"/>
<protein>
    <submittedName>
        <fullName evidence="1">Uncharacterized protein</fullName>
    </submittedName>
</protein>
<organism evidence="1 2">
    <name type="scientific">Effrenium voratum</name>
    <dbReference type="NCBI Taxonomy" id="2562239"/>
    <lineage>
        <taxon>Eukaryota</taxon>
        <taxon>Sar</taxon>
        <taxon>Alveolata</taxon>
        <taxon>Dinophyceae</taxon>
        <taxon>Suessiales</taxon>
        <taxon>Symbiodiniaceae</taxon>
        <taxon>Effrenium</taxon>
    </lineage>
</organism>
<gene>
    <name evidence="1" type="ORF">EVOR1521_LOCUS23281</name>
</gene>
<dbReference type="Proteomes" id="UP001178507">
    <property type="component" value="Unassembled WGS sequence"/>
</dbReference>
<evidence type="ECO:0000313" key="2">
    <source>
        <dbReference type="Proteomes" id="UP001178507"/>
    </source>
</evidence>
<evidence type="ECO:0000313" key="1">
    <source>
        <dbReference type="EMBL" id="CAJ1399810.1"/>
    </source>
</evidence>
<keyword evidence="2" id="KW-1185">Reference proteome</keyword>
<dbReference type="EMBL" id="CAUJNA010003349">
    <property type="protein sequence ID" value="CAJ1399810.1"/>
    <property type="molecule type" value="Genomic_DNA"/>
</dbReference>
<name>A0AA36J722_9DINO</name>
<sequence>MCSPAQSLVYHQRTSQRAGVPQLCLRCPSNRQRALRIVSVRCKQLDIDEAWLFLAEPTPLGLRWECCAGWLMLEVDVKTLPLVSHLHSGCKPTVDARRPECFKCPSPQASYQAQAHDPQCA</sequence>